<evidence type="ECO:0000313" key="3">
    <source>
        <dbReference type="Proteomes" id="UP000325313"/>
    </source>
</evidence>
<proteinExistence type="predicted"/>
<gene>
    <name evidence="2" type="ORF">PGTUg99_034584</name>
</gene>
<sequence length="342" mass="38139">MSEYSSASNQSSPNKYSSTNGSVLLPTEYSTLPTASALLRRSLDFPDLDLQIPGEPIICKSKATGQYWPASIKAYAGLRSTGCKRNCHRVDSLTKYYLVQFCDKILLEVPRSFFLTSIDREFYTVKMGRLHTTEIPFKKIYPKLLNVLPHLDLIVAGKAQEPTVKERNDRFLQAALIQHALLVGDVVYGNYSDDLLYQVAQILHERYFLEATAFVEPPDPRIFQLSKEVKTSYISDIILPEAILLITVADIFEEALSLSISPRKYAMECLKETDVVDLINCLPHPAQSALGPSSSSSVSSSQLSDPAQSALQPSSVSSPTQLSQLWDPAHPADEVHLRYKQH</sequence>
<dbReference type="AlphaFoldDB" id="A0A5B0SQT6"/>
<protein>
    <submittedName>
        <fullName evidence="2">Uncharacterized protein</fullName>
    </submittedName>
</protein>
<feature type="region of interest" description="Disordered" evidence="1">
    <location>
        <begin position="292"/>
        <end position="329"/>
    </location>
</feature>
<reference evidence="2 3" key="1">
    <citation type="submission" date="2019-05" db="EMBL/GenBank/DDBJ databases">
        <title>Emergence of the Ug99 lineage of the wheat stem rust pathogen through somatic hybridization.</title>
        <authorList>
            <person name="Li F."/>
            <person name="Upadhyaya N.M."/>
            <person name="Sperschneider J."/>
            <person name="Matny O."/>
            <person name="Nguyen-Phuc H."/>
            <person name="Mago R."/>
            <person name="Raley C."/>
            <person name="Miller M.E."/>
            <person name="Silverstein K.A.T."/>
            <person name="Henningsen E."/>
            <person name="Hirsch C.D."/>
            <person name="Visser B."/>
            <person name="Pretorius Z.A."/>
            <person name="Steffenson B.J."/>
            <person name="Schwessinger B."/>
            <person name="Dodds P.N."/>
            <person name="Figueroa M."/>
        </authorList>
    </citation>
    <scope>NUCLEOTIDE SEQUENCE [LARGE SCALE GENOMIC DNA]</scope>
    <source>
        <strain evidence="2 3">Ug99</strain>
    </source>
</reference>
<evidence type="ECO:0000256" key="1">
    <source>
        <dbReference type="SAM" id="MobiDB-lite"/>
    </source>
</evidence>
<accession>A0A5B0SQT6</accession>
<dbReference type="EMBL" id="VDEP01000001">
    <property type="protein sequence ID" value="KAA1139044.1"/>
    <property type="molecule type" value="Genomic_DNA"/>
</dbReference>
<dbReference type="Proteomes" id="UP000325313">
    <property type="component" value="Unassembled WGS sequence"/>
</dbReference>
<feature type="compositionally biased region" description="Low complexity" evidence="1">
    <location>
        <begin position="292"/>
        <end position="312"/>
    </location>
</feature>
<feature type="compositionally biased region" description="Polar residues" evidence="1">
    <location>
        <begin position="313"/>
        <end position="324"/>
    </location>
</feature>
<evidence type="ECO:0000313" key="2">
    <source>
        <dbReference type="EMBL" id="KAA1139044.1"/>
    </source>
</evidence>
<name>A0A5B0SQT6_PUCGR</name>
<comment type="caution">
    <text evidence="2">The sequence shown here is derived from an EMBL/GenBank/DDBJ whole genome shotgun (WGS) entry which is preliminary data.</text>
</comment>
<organism evidence="2 3">
    <name type="scientific">Puccinia graminis f. sp. tritici</name>
    <dbReference type="NCBI Taxonomy" id="56615"/>
    <lineage>
        <taxon>Eukaryota</taxon>
        <taxon>Fungi</taxon>
        <taxon>Dikarya</taxon>
        <taxon>Basidiomycota</taxon>
        <taxon>Pucciniomycotina</taxon>
        <taxon>Pucciniomycetes</taxon>
        <taxon>Pucciniales</taxon>
        <taxon>Pucciniaceae</taxon>
        <taxon>Puccinia</taxon>
    </lineage>
</organism>